<dbReference type="EMBL" id="AONG01000003">
    <property type="protein sequence ID" value="KIQ71191.1"/>
    <property type="molecule type" value="Genomic_DNA"/>
</dbReference>
<feature type="transmembrane region" description="Helical" evidence="1">
    <location>
        <begin position="9"/>
        <end position="34"/>
    </location>
</feature>
<protein>
    <recommendedName>
        <fullName evidence="4">DUF4386 domain-containing protein</fullName>
    </recommendedName>
</protein>
<dbReference type="STRING" id="1123501.Wenmar_00570"/>
<evidence type="ECO:0000313" key="3">
    <source>
        <dbReference type="Proteomes" id="UP000035100"/>
    </source>
</evidence>
<proteinExistence type="predicted"/>
<sequence length="227" mass="22399">MTLHRIGGLAALICGVTYLVGFALLVTILAPLGFGSGSVDPRAVVDFNDARPGILTAWNSTIYVVNALALAVLVVALSRLQASATPARAAVTHGLGLIWAALGLGAGMMANVALEQAALAYAADPGAAADLWATLHVVELGLGGGNEIAGGVWIAGVSAAAWAGRTLPQAVAVLGLLTGLGGLATIVPALGETAGAVFGLGAIAWFLAVGVVLLAVRDRAASPLPSA</sequence>
<dbReference type="eggNOG" id="ENOG502Z8X1">
    <property type="taxonomic scope" value="Bacteria"/>
</dbReference>
<organism evidence="2 3">
    <name type="scientific">Wenxinia marina DSM 24838</name>
    <dbReference type="NCBI Taxonomy" id="1123501"/>
    <lineage>
        <taxon>Bacteria</taxon>
        <taxon>Pseudomonadati</taxon>
        <taxon>Pseudomonadota</taxon>
        <taxon>Alphaproteobacteria</taxon>
        <taxon>Rhodobacterales</taxon>
        <taxon>Roseobacteraceae</taxon>
        <taxon>Wenxinia</taxon>
    </lineage>
</organism>
<feature type="transmembrane region" description="Helical" evidence="1">
    <location>
        <begin position="89"/>
        <end position="110"/>
    </location>
</feature>
<feature type="transmembrane region" description="Helical" evidence="1">
    <location>
        <begin position="196"/>
        <end position="216"/>
    </location>
</feature>
<keyword evidence="1" id="KW-0472">Membrane</keyword>
<keyword evidence="3" id="KW-1185">Reference proteome</keyword>
<accession>A0A0D0PIM8</accession>
<dbReference type="OrthoDB" id="7857177at2"/>
<dbReference type="PATRIC" id="fig|1123501.6.peg.631"/>
<name>A0A0D0PIM8_9RHOB</name>
<gene>
    <name evidence="2" type="ORF">Wenmar_00570</name>
</gene>
<feature type="transmembrane region" description="Helical" evidence="1">
    <location>
        <begin position="54"/>
        <end position="77"/>
    </location>
</feature>
<dbReference type="Proteomes" id="UP000035100">
    <property type="component" value="Unassembled WGS sequence"/>
</dbReference>
<evidence type="ECO:0008006" key="4">
    <source>
        <dbReference type="Google" id="ProtNLM"/>
    </source>
</evidence>
<keyword evidence="1" id="KW-0812">Transmembrane</keyword>
<keyword evidence="1" id="KW-1133">Transmembrane helix</keyword>
<dbReference type="RefSeq" id="WP_018303379.1">
    <property type="nucleotide sequence ID" value="NZ_KB902296.1"/>
</dbReference>
<comment type="caution">
    <text evidence="2">The sequence shown here is derived from an EMBL/GenBank/DDBJ whole genome shotgun (WGS) entry which is preliminary data.</text>
</comment>
<reference evidence="2 3" key="1">
    <citation type="submission" date="2013-01" db="EMBL/GenBank/DDBJ databases">
        <authorList>
            <person name="Fiebig A."/>
            <person name="Goeker M."/>
            <person name="Klenk H.-P.P."/>
        </authorList>
    </citation>
    <scope>NUCLEOTIDE SEQUENCE [LARGE SCALE GENOMIC DNA]</scope>
    <source>
        <strain evidence="2 3">DSM 24838</strain>
    </source>
</reference>
<feature type="transmembrane region" description="Helical" evidence="1">
    <location>
        <begin position="171"/>
        <end position="190"/>
    </location>
</feature>
<evidence type="ECO:0000256" key="1">
    <source>
        <dbReference type="SAM" id="Phobius"/>
    </source>
</evidence>
<evidence type="ECO:0000313" key="2">
    <source>
        <dbReference type="EMBL" id="KIQ71191.1"/>
    </source>
</evidence>
<dbReference type="AlphaFoldDB" id="A0A0D0PIM8"/>